<keyword evidence="8" id="KW-1185">Reference proteome</keyword>
<dbReference type="InterPro" id="IPR002136">
    <property type="entry name" value="Ribosomal_uL4"/>
</dbReference>
<comment type="similarity">
    <text evidence="1 6">Belongs to the universal ribosomal protein uL4 family.</text>
</comment>
<keyword evidence="4 6" id="KW-0689">Ribosomal protein</keyword>
<comment type="subunit">
    <text evidence="6">Part of the 50S ribosomal subunit.</text>
</comment>
<dbReference type="InterPro" id="IPR045240">
    <property type="entry name" value="Ribosomal_uL4_euk/arch"/>
</dbReference>
<evidence type="ECO:0000256" key="3">
    <source>
        <dbReference type="ARBA" id="ARBA00022884"/>
    </source>
</evidence>
<dbReference type="GO" id="GO:0019843">
    <property type="term" value="F:rRNA binding"/>
    <property type="evidence" value="ECO:0007669"/>
    <property type="project" value="UniProtKB-UniRule"/>
</dbReference>
<reference evidence="7" key="1">
    <citation type="submission" date="2010-02" db="EMBL/GenBank/DDBJ databases">
        <title>Complete sequence of Aciduliprofundum boonei T469.</title>
        <authorList>
            <consortium name="US DOE Joint Genome Institute"/>
            <person name="Lucas S."/>
            <person name="Copeland A."/>
            <person name="Lapidus A."/>
            <person name="Cheng J.-F."/>
            <person name="Bruce D."/>
            <person name="Goodwin L."/>
            <person name="Pitluck S."/>
            <person name="Saunders E."/>
            <person name="Detter J.C."/>
            <person name="Han C."/>
            <person name="Tapia R."/>
            <person name="Land M."/>
            <person name="Hauser L."/>
            <person name="Kyrpides N."/>
            <person name="Mikhailova N."/>
            <person name="Flores G."/>
            <person name="Reysenbach A.-L."/>
            <person name="Woyke T."/>
        </authorList>
    </citation>
    <scope>NUCLEOTIDE SEQUENCE</scope>
    <source>
        <strain evidence="7">T469</strain>
    </source>
</reference>
<dbReference type="KEGG" id="abi:Aboo_1520"/>
<dbReference type="GeneID" id="8828489"/>
<organism evidence="7 8">
    <name type="scientific">Aciduliprofundum boonei (strain DSM 19572 / T469)</name>
    <dbReference type="NCBI Taxonomy" id="439481"/>
    <lineage>
        <taxon>Archaea</taxon>
        <taxon>Methanobacteriati</taxon>
        <taxon>Thermoplasmatota</taxon>
        <taxon>DHVE2 group</taxon>
        <taxon>Candidatus Aciduliprofundum</taxon>
    </lineage>
</organism>
<dbReference type="PANTHER" id="PTHR19431">
    <property type="entry name" value="60S RIBOSOMAL PROTEIN L4"/>
    <property type="match status" value="1"/>
</dbReference>
<dbReference type="Proteomes" id="UP000001400">
    <property type="component" value="Chromosome"/>
</dbReference>
<dbReference type="RefSeq" id="WP_012997463.1">
    <property type="nucleotide sequence ID" value="NC_013926.1"/>
</dbReference>
<dbReference type="InterPro" id="IPR013000">
    <property type="entry name" value="Ribosomal_uL4_euk/arc_CS"/>
</dbReference>
<dbReference type="HAMAP" id="MF_01328_A">
    <property type="entry name" value="Ribosomal_uL4_A"/>
    <property type="match status" value="1"/>
</dbReference>
<dbReference type="GO" id="GO:1990904">
    <property type="term" value="C:ribonucleoprotein complex"/>
    <property type="evidence" value="ECO:0007669"/>
    <property type="project" value="UniProtKB-KW"/>
</dbReference>
<evidence type="ECO:0000256" key="6">
    <source>
        <dbReference type="HAMAP-Rule" id="MF_01328"/>
    </source>
</evidence>
<sequence length="254" mass="28590">MRVNVYTVDGEVKRQITLPKVFNYPYRPDLIKEAVRIFQLNRVQPHGVSPTAGMRRVAESWGPGHGISKMVPRVGHTSRGAIIPSTVGGRAGHPPTTQKVWKRKMNIKMRRLAKYSALSMTSNKVMVAKRGHKFSPDITLPVVVEDEFENISTVKEAIRVLQNLGIYEDIIRASEKRIRGGKGKRRGRRYKKKKSVLIVVSNKDNVLKGFRNLPGVDIVTPRELNAEVLAPGTHAGRLAIFTESAIKEIRRWAK</sequence>
<protein>
    <recommendedName>
        <fullName evidence="6">Large ribosomal subunit protein uL4</fullName>
    </recommendedName>
</protein>
<dbReference type="Pfam" id="PF00573">
    <property type="entry name" value="Ribosomal_L4"/>
    <property type="match status" value="1"/>
</dbReference>
<dbReference type="InterPro" id="IPR019970">
    <property type="entry name" value="Ribosomall_uL4-arc"/>
</dbReference>
<dbReference type="HOGENOM" id="CLU_026535_0_0_2"/>
<evidence type="ECO:0000256" key="2">
    <source>
        <dbReference type="ARBA" id="ARBA00022730"/>
    </source>
</evidence>
<comment type="function">
    <text evidence="6">Forms part of the polypeptide exit tunnel.</text>
</comment>
<dbReference type="SUPFAM" id="SSF52166">
    <property type="entry name" value="Ribosomal protein L4"/>
    <property type="match status" value="1"/>
</dbReference>
<keyword evidence="2 6" id="KW-0699">rRNA-binding</keyword>
<dbReference type="GO" id="GO:0006412">
    <property type="term" value="P:translation"/>
    <property type="evidence" value="ECO:0007669"/>
    <property type="project" value="UniProtKB-UniRule"/>
</dbReference>
<comment type="function">
    <text evidence="6">One of the primary rRNA binding proteins, this protein initially binds near the 5'-end of the 23S rRNA. It is important during the early stages of 50S assembly. It makes multiple contacts with different domains of the 23S rRNA in the assembled 50S subunit and ribosome.</text>
</comment>
<evidence type="ECO:0000256" key="4">
    <source>
        <dbReference type="ARBA" id="ARBA00022980"/>
    </source>
</evidence>
<dbReference type="EMBL" id="CP001941">
    <property type="protein sequence ID" value="ADD09326.1"/>
    <property type="molecule type" value="Genomic_DNA"/>
</dbReference>
<keyword evidence="3 6" id="KW-0694">RNA-binding</keyword>
<keyword evidence="5 6" id="KW-0687">Ribonucleoprotein</keyword>
<gene>
    <name evidence="6" type="primary">rpl4</name>
    <name evidence="7" type="ordered locus">Aboo_1520</name>
</gene>
<name>D3TB47_ACIB4</name>
<dbReference type="PROSITE" id="PS00939">
    <property type="entry name" value="RIBOSOMAL_L1E"/>
    <property type="match status" value="1"/>
</dbReference>
<dbReference type="GO" id="GO:0003735">
    <property type="term" value="F:structural constituent of ribosome"/>
    <property type="evidence" value="ECO:0007669"/>
    <property type="project" value="InterPro"/>
</dbReference>
<dbReference type="AlphaFoldDB" id="D3TB47"/>
<dbReference type="Gene3D" id="3.40.1370.10">
    <property type="match status" value="1"/>
</dbReference>
<evidence type="ECO:0000313" key="8">
    <source>
        <dbReference type="Proteomes" id="UP000001400"/>
    </source>
</evidence>
<dbReference type="GO" id="GO:0005840">
    <property type="term" value="C:ribosome"/>
    <property type="evidence" value="ECO:0007669"/>
    <property type="project" value="UniProtKB-KW"/>
</dbReference>
<evidence type="ECO:0000256" key="1">
    <source>
        <dbReference type="ARBA" id="ARBA00010528"/>
    </source>
</evidence>
<proteinExistence type="inferred from homology"/>
<accession>D3TB47</accession>
<dbReference type="InterPro" id="IPR023574">
    <property type="entry name" value="Ribosomal_uL4_dom_sf"/>
</dbReference>
<evidence type="ECO:0000313" key="7">
    <source>
        <dbReference type="EMBL" id="ADD09326.1"/>
    </source>
</evidence>
<evidence type="ECO:0000256" key="5">
    <source>
        <dbReference type="ARBA" id="ARBA00023274"/>
    </source>
</evidence>
<dbReference type="NCBIfam" id="TIGR03672">
    <property type="entry name" value="rpl4p_arch"/>
    <property type="match status" value="1"/>
</dbReference>